<evidence type="ECO:0000313" key="2">
    <source>
        <dbReference type="EMBL" id="KAK7200036.1"/>
    </source>
</evidence>
<keyword evidence="3" id="KW-1185">Reference proteome</keyword>
<comment type="caution">
    <text evidence="2">The sequence shown here is derived from an EMBL/GenBank/DDBJ whole genome shotgun (WGS) entry which is preliminary data.</text>
</comment>
<feature type="compositionally biased region" description="Pro residues" evidence="1">
    <location>
        <begin position="614"/>
        <end position="624"/>
    </location>
</feature>
<organism evidence="2 3">
    <name type="scientific">Novymonas esmeraldas</name>
    <dbReference type="NCBI Taxonomy" id="1808958"/>
    <lineage>
        <taxon>Eukaryota</taxon>
        <taxon>Discoba</taxon>
        <taxon>Euglenozoa</taxon>
        <taxon>Kinetoplastea</taxon>
        <taxon>Metakinetoplastina</taxon>
        <taxon>Trypanosomatida</taxon>
        <taxon>Trypanosomatidae</taxon>
        <taxon>Novymonas</taxon>
    </lineage>
</organism>
<reference evidence="2 3" key="1">
    <citation type="journal article" date="2021" name="MBio">
        <title>A New Model Trypanosomatid, Novymonas esmeraldas: Genomic Perception of Its 'Candidatus Pandoraea novymonadis' Endosymbiont.</title>
        <authorList>
            <person name="Zakharova A."/>
            <person name="Saura A."/>
            <person name="Butenko A."/>
            <person name="Podesvova L."/>
            <person name="Warmusova S."/>
            <person name="Kostygov A.Y."/>
            <person name="Nenarokova A."/>
            <person name="Lukes J."/>
            <person name="Opperdoes F.R."/>
            <person name="Yurchenko V."/>
        </authorList>
    </citation>
    <scope>NUCLEOTIDE SEQUENCE [LARGE SCALE GENOMIC DNA]</scope>
    <source>
        <strain evidence="2 3">E262AT.01</strain>
    </source>
</reference>
<feature type="region of interest" description="Disordered" evidence="1">
    <location>
        <begin position="584"/>
        <end position="624"/>
    </location>
</feature>
<sequence>MDLHPISIDEDGPTQYRNGVSSATAAAARPAGSRGGASGLLNQHSSFGDALRACRNAFYYHTSWSVPYPEVPAVPLLYYPDEYKRLTESPMPVGVMQSELDAMQIGLLDSIPLAYYPLSPNALEEARQAAQRTALRKQLAAAVAAATDDARPAPSSSAGGAARRARLPQARLDPGDAEIARIVVDADEIQIRNLPSLTHVQRPLYTDIGLVPQEERHAARIARTLPAEARPRDTAVTTADVVRQWRLSVQASFAEAAEVDEDYSRFIREVAHAKLGLDRDSAEHLRLTRSLWSLLYRGTTRRQQRKVWHALCHFSSVYSGASSASESVAATQLLRDTASLDLPRYAADWRPVLLEYTHAVDDYVATLAGGVEQRRESLQFHDRELDQLFTGMVYTNIELGGKLARTNADRLKTVVYPVEVVPVYPSGYEQAAALGTAAMRLHDSEELDFLAERDASLHHVLLPDAALPKSAAARPNMLVGGCNLLVAEDGDFSHVQPGATLRYGVSPENTYQALHQDSANTASYLLRVGQVAADAAARLGANSDGRYVMYDRIGHRDVYQKANNVDSNTLSRYVMMFAEAQPAAAADTTADSHSSGAAQGVKRERQEETSEPSVEPPAQQPRLT</sequence>
<name>A0AAW0F3P1_9TRYP</name>
<gene>
    <name evidence="2" type="ORF">NESM_000053100</name>
</gene>
<dbReference type="Proteomes" id="UP001430356">
    <property type="component" value="Unassembled WGS sequence"/>
</dbReference>
<protein>
    <submittedName>
        <fullName evidence="2">Uncharacterized protein</fullName>
    </submittedName>
</protein>
<feature type="region of interest" description="Disordered" evidence="1">
    <location>
        <begin position="1"/>
        <end position="24"/>
    </location>
</feature>
<proteinExistence type="predicted"/>
<evidence type="ECO:0000313" key="3">
    <source>
        <dbReference type="Proteomes" id="UP001430356"/>
    </source>
</evidence>
<accession>A0AAW0F3P1</accession>
<dbReference type="EMBL" id="JAECZO010000003">
    <property type="protein sequence ID" value="KAK7200036.1"/>
    <property type="molecule type" value="Genomic_DNA"/>
</dbReference>
<dbReference type="AlphaFoldDB" id="A0AAW0F3P1"/>
<feature type="region of interest" description="Disordered" evidence="1">
    <location>
        <begin position="146"/>
        <end position="169"/>
    </location>
</feature>
<feature type="compositionally biased region" description="Low complexity" evidence="1">
    <location>
        <begin position="584"/>
        <end position="598"/>
    </location>
</feature>
<evidence type="ECO:0000256" key="1">
    <source>
        <dbReference type="SAM" id="MobiDB-lite"/>
    </source>
</evidence>